<dbReference type="AlphaFoldDB" id="A0A0N4UEG6"/>
<sequence>MATTRGIVGDIRIKTKTGETYIAASQRADGSWRKARRVKDGYIPQEEQPIYESRGLQQSRESTYPVGWSPMENTNKVKLAKDYRKQSDPSIKPNIPVSSINRPNAPITPQDHTAKKIRNLYKKLNDIEVLEKKHPFKKKIENGELLKPEKTQLEKISRKEAIEKEIRQLTIELEKL</sequence>
<dbReference type="InterPro" id="IPR015362">
    <property type="entry name" value="WIBG_mago-bd"/>
</dbReference>
<dbReference type="EMBL" id="UYYG01001180">
    <property type="protein sequence ID" value="VDN59392.1"/>
    <property type="molecule type" value="Genomic_DNA"/>
</dbReference>
<dbReference type="GO" id="GO:0035145">
    <property type="term" value="C:exon-exon junction complex"/>
    <property type="evidence" value="ECO:0007669"/>
    <property type="project" value="TreeGrafter"/>
</dbReference>
<dbReference type="PANTHER" id="PTHR22959:SF0">
    <property type="entry name" value="PARTNER OF Y14 AND MAGO"/>
    <property type="match status" value="1"/>
</dbReference>
<evidence type="ECO:0000313" key="6">
    <source>
        <dbReference type="Proteomes" id="UP000038040"/>
    </source>
</evidence>
<name>A0A0N4UEG6_DRAME</name>
<keyword evidence="7" id="KW-1185">Reference proteome</keyword>
<protein>
    <recommendedName>
        <fullName evidence="2">Partner of Y14 and mago</fullName>
    </recommendedName>
</protein>
<feature type="domain" description="WIBG Mago-binding" evidence="4">
    <location>
        <begin position="18"/>
        <end position="44"/>
    </location>
</feature>
<proteinExistence type="inferred from homology"/>
<dbReference type="Pfam" id="PF09282">
    <property type="entry name" value="Mago-bind"/>
    <property type="match status" value="1"/>
</dbReference>
<dbReference type="GO" id="GO:0003723">
    <property type="term" value="F:RNA binding"/>
    <property type="evidence" value="ECO:0007669"/>
    <property type="project" value="TreeGrafter"/>
</dbReference>
<dbReference type="SUPFAM" id="SSF101931">
    <property type="entry name" value="Pym (Within the bgcn gene intron protein, WIBG), N-terminal domain"/>
    <property type="match status" value="1"/>
</dbReference>
<reference evidence="8" key="1">
    <citation type="submission" date="2017-02" db="UniProtKB">
        <authorList>
            <consortium name="WormBaseParasite"/>
        </authorList>
    </citation>
    <scope>IDENTIFICATION</scope>
</reference>
<organism evidence="6 8">
    <name type="scientific">Dracunculus medinensis</name>
    <name type="common">Guinea worm</name>
    <dbReference type="NCBI Taxonomy" id="318479"/>
    <lineage>
        <taxon>Eukaryota</taxon>
        <taxon>Metazoa</taxon>
        <taxon>Ecdysozoa</taxon>
        <taxon>Nematoda</taxon>
        <taxon>Chromadorea</taxon>
        <taxon>Rhabditida</taxon>
        <taxon>Spirurina</taxon>
        <taxon>Dracunculoidea</taxon>
        <taxon>Dracunculidae</taxon>
        <taxon>Dracunculus</taxon>
    </lineage>
</organism>
<evidence type="ECO:0000256" key="2">
    <source>
        <dbReference type="ARBA" id="ARBA00018898"/>
    </source>
</evidence>
<feature type="region of interest" description="Disordered" evidence="3">
    <location>
        <begin position="43"/>
        <end position="71"/>
    </location>
</feature>
<evidence type="ECO:0000313" key="8">
    <source>
        <dbReference type="WBParaSite" id="DME_0000577201-mRNA-1"/>
    </source>
</evidence>
<dbReference type="SMART" id="SM01273">
    <property type="entry name" value="Mago-bind"/>
    <property type="match status" value="1"/>
</dbReference>
<dbReference type="Proteomes" id="UP000038040">
    <property type="component" value="Unplaced"/>
</dbReference>
<comment type="similarity">
    <text evidence="1">Belongs to the pym family.</text>
</comment>
<evidence type="ECO:0000313" key="5">
    <source>
        <dbReference type="EMBL" id="VDN59392.1"/>
    </source>
</evidence>
<dbReference type="PANTHER" id="PTHR22959">
    <property type="entry name" value="PYM PROTEIN"/>
    <property type="match status" value="1"/>
</dbReference>
<reference evidence="5 7" key="2">
    <citation type="submission" date="2018-11" db="EMBL/GenBank/DDBJ databases">
        <authorList>
            <consortium name="Pathogen Informatics"/>
        </authorList>
    </citation>
    <scope>NUCLEOTIDE SEQUENCE [LARGE SCALE GENOMIC DNA]</scope>
</reference>
<dbReference type="GO" id="GO:1903259">
    <property type="term" value="P:exon-exon junction complex disassembly"/>
    <property type="evidence" value="ECO:0007669"/>
    <property type="project" value="InterPro"/>
</dbReference>
<evidence type="ECO:0000313" key="7">
    <source>
        <dbReference type="Proteomes" id="UP000274756"/>
    </source>
</evidence>
<dbReference type="GO" id="GO:0005737">
    <property type="term" value="C:cytoplasm"/>
    <property type="evidence" value="ECO:0007669"/>
    <property type="project" value="TreeGrafter"/>
</dbReference>
<evidence type="ECO:0000256" key="1">
    <source>
        <dbReference type="ARBA" id="ARBA00009394"/>
    </source>
</evidence>
<accession>A0A0N4UEG6</accession>
<feature type="region of interest" description="Disordered" evidence="3">
    <location>
        <begin position="83"/>
        <end position="109"/>
    </location>
</feature>
<dbReference type="STRING" id="318479.A0A0N4UEG6"/>
<evidence type="ECO:0000256" key="3">
    <source>
        <dbReference type="SAM" id="MobiDB-lite"/>
    </source>
</evidence>
<evidence type="ECO:0000259" key="4">
    <source>
        <dbReference type="SMART" id="SM01273"/>
    </source>
</evidence>
<dbReference type="WBParaSite" id="DME_0000577201-mRNA-1">
    <property type="protein sequence ID" value="DME_0000577201-mRNA-1"/>
    <property type="gene ID" value="DME_0000577201"/>
</dbReference>
<gene>
    <name evidence="5" type="ORF">DME_LOCUS9365</name>
</gene>
<dbReference type="Proteomes" id="UP000274756">
    <property type="component" value="Unassembled WGS sequence"/>
</dbReference>
<dbReference type="OrthoDB" id="21625at2759"/>
<dbReference type="InterPro" id="IPR036348">
    <property type="entry name" value="WIBG_N_sf"/>
</dbReference>
<dbReference type="InterPro" id="IPR039333">
    <property type="entry name" value="PYM1"/>
</dbReference>